<feature type="compositionally biased region" description="Low complexity" evidence="1">
    <location>
        <begin position="67"/>
        <end position="86"/>
    </location>
</feature>
<proteinExistence type="predicted"/>
<name>A0A9W8E5Z5_9FUNG</name>
<feature type="compositionally biased region" description="Polar residues" evidence="1">
    <location>
        <begin position="170"/>
        <end position="187"/>
    </location>
</feature>
<dbReference type="Proteomes" id="UP001150925">
    <property type="component" value="Unassembled WGS sequence"/>
</dbReference>
<feature type="chain" id="PRO_5040739775" evidence="2">
    <location>
        <begin position="23"/>
        <end position="243"/>
    </location>
</feature>
<reference evidence="3" key="1">
    <citation type="submission" date="2022-07" db="EMBL/GenBank/DDBJ databases">
        <title>Phylogenomic reconstructions and comparative analyses of Kickxellomycotina fungi.</title>
        <authorList>
            <person name="Reynolds N.K."/>
            <person name="Stajich J.E."/>
            <person name="Barry K."/>
            <person name="Grigoriev I.V."/>
            <person name="Crous P."/>
            <person name="Smith M.E."/>
        </authorList>
    </citation>
    <scope>NUCLEOTIDE SEQUENCE</scope>
    <source>
        <strain evidence="3">RSA 1196</strain>
    </source>
</reference>
<dbReference type="OrthoDB" id="10660555at2759"/>
<keyword evidence="2" id="KW-0732">Signal</keyword>
<keyword evidence="4" id="KW-1185">Reference proteome</keyword>
<gene>
    <name evidence="3" type="ORF">IWQ62_000496</name>
</gene>
<feature type="region of interest" description="Disordered" evidence="1">
    <location>
        <begin position="122"/>
        <end position="243"/>
    </location>
</feature>
<feature type="compositionally biased region" description="Polar residues" evidence="1">
    <location>
        <begin position="127"/>
        <end position="148"/>
    </location>
</feature>
<accession>A0A9W8E5Z5</accession>
<feature type="compositionally biased region" description="Polar residues" evidence="1">
    <location>
        <begin position="87"/>
        <end position="98"/>
    </location>
</feature>
<feature type="signal peptide" evidence="2">
    <location>
        <begin position="1"/>
        <end position="22"/>
    </location>
</feature>
<evidence type="ECO:0000256" key="1">
    <source>
        <dbReference type="SAM" id="MobiDB-lite"/>
    </source>
</evidence>
<protein>
    <submittedName>
        <fullName evidence="3">Uncharacterized protein</fullName>
    </submittedName>
</protein>
<feature type="compositionally biased region" description="Polar residues" evidence="1">
    <location>
        <begin position="194"/>
        <end position="243"/>
    </location>
</feature>
<comment type="caution">
    <text evidence="3">The sequence shown here is derived from an EMBL/GenBank/DDBJ whole genome shotgun (WGS) entry which is preliminary data.</text>
</comment>
<feature type="region of interest" description="Disordered" evidence="1">
    <location>
        <begin position="45"/>
        <end position="98"/>
    </location>
</feature>
<feature type="compositionally biased region" description="Low complexity" evidence="1">
    <location>
        <begin position="45"/>
        <end position="57"/>
    </location>
</feature>
<dbReference type="AlphaFoldDB" id="A0A9W8E5Z5"/>
<evidence type="ECO:0000256" key="2">
    <source>
        <dbReference type="SAM" id="SignalP"/>
    </source>
</evidence>
<evidence type="ECO:0000313" key="3">
    <source>
        <dbReference type="EMBL" id="KAJ1969646.1"/>
    </source>
</evidence>
<sequence length="243" mass="25345">MKPVPMSMLMFAILSFFQSSMSAPHPNEGGLNPDLIMGLVKSFMGGSSSDSNSPTSSAVGAGEENKSFAAENNSSSSSATNLGANNKNSDTNELASNDRQQELEARLKTLENKLMETEGKLNELTEDQSPTPNDQIGQQSEVTPQSGNYGLKNYGGSTDMNGSGAAGAPQVNQPSVGYLTSPNNEQQAPVAGQISRSAADQSGTFIPPTQHNVYSPNSGNGASPVDQTTGSNFSQQTTETQAL</sequence>
<dbReference type="EMBL" id="JANBPY010000036">
    <property type="protein sequence ID" value="KAJ1969646.1"/>
    <property type="molecule type" value="Genomic_DNA"/>
</dbReference>
<organism evidence="3 4">
    <name type="scientific">Dispira parvispora</name>
    <dbReference type="NCBI Taxonomy" id="1520584"/>
    <lineage>
        <taxon>Eukaryota</taxon>
        <taxon>Fungi</taxon>
        <taxon>Fungi incertae sedis</taxon>
        <taxon>Zoopagomycota</taxon>
        <taxon>Kickxellomycotina</taxon>
        <taxon>Dimargaritomycetes</taxon>
        <taxon>Dimargaritales</taxon>
        <taxon>Dimargaritaceae</taxon>
        <taxon>Dispira</taxon>
    </lineage>
</organism>
<evidence type="ECO:0000313" key="4">
    <source>
        <dbReference type="Proteomes" id="UP001150925"/>
    </source>
</evidence>